<feature type="chain" id="PRO_5030709886" evidence="7">
    <location>
        <begin position="26"/>
        <end position="280"/>
    </location>
</feature>
<comment type="caution">
    <text evidence="9">The sequence shown here is derived from an EMBL/GenBank/DDBJ whole genome shotgun (WGS) entry which is preliminary data.</text>
</comment>
<feature type="signal peptide" evidence="7">
    <location>
        <begin position="1"/>
        <end position="25"/>
    </location>
</feature>
<dbReference type="Pfam" id="PF01435">
    <property type="entry name" value="Peptidase_M48"/>
    <property type="match status" value="1"/>
</dbReference>
<keyword evidence="10" id="KW-1185">Reference proteome</keyword>
<proteinExistence type="inferred from homology"/>
<reference evidence="9 10" key="1">
    <citation type="submission" date="2020-08" db="EMBL/GenBank/DDBJ databases">
        <title>Genomic Encyclopedia of Type Strains, Phase IV (KMG-IV): sequencing the most valuable type-strain genomes for metagenomic binning, comparative biology and taxonomic classification.</title>
        <authorList>
            <person name="Goeker M."/>
        </authorList>
    </citation>
    <scope>NUCLEOTIDE SEQUENCE [LARGE SCALE GENOMIC DNA]</scope>
    <source>
        <strain evidence="9 10">DSM 29781</strain>
    </source>
</reference>
<dbReference type="Proteomes" id="UP000532440">
    <property type="component" value="Unassembled WGS sequence"/>
</dbReference>
<keyword evidence="1 6" id="KW-0645">Protease</keyword>
<dbReference type="InterPro" id="IPR051156">
    <property type="entry name" value="Mito/Outer_Membr_Metalloprot"/>
</dbReference>
<evidence type="ECO:0000256" key="6">
    <source>
        <dbReference type="RuleBase" id="RU003983"/>
    </source>
</evidence>
<organism evidence="9 10">
    <name type="scientific">Quisquiliibacterium transsilvanicum</name>
    <dbReference type="NCBI Taxonomy" id="1549638"/>
    <lineage>
        <taxon>Bacteria</taxon>
        <taxon>Pseudomonadati</taxon>
        <taxon>Pseudomonadota</taxon>
        <taxon>Betaproteobacteria</taxon>
        <taxon>Burkholderiales</taxon>
        <taxon>Burkholderiaceae</taxon>
        <taxon>Quisquiliibacterium</taxon>
    </lineage>
</organism>
<feature type="domain" description="Peptidase M48" evidence="8">
    <location>
        <begin position="83"/>
        <end position="263"/>
    </location>
</feature>
<name>A0A7W8HFY2_9BURK</name>
<evidence type="ECO:0000256" key="2">
    <source>
        <dbReference type="ARBA" id="ARBA00022723"/>
    </source>
</evidence>
<dbReference type="GO" id="GO:0004222">
    <property type="term" value="F:metalloendopeptidase activity"/>
    <property type="evidence" value="ECO:0007669"/>
    <property type="project" value="InterPro"/>
</dbReference>
<dbReference type="GO" id="GO:0046872">
    <property type="term" value="F:metal ion binding"/>
    <property type="evidence" value="ECO:0007669"/>
    <property type="project" value="UniProtKB-KW"/>
</dbReference>
<dbReference type="InterPro" id="IPR001915">
    <property type="entry name" value="Peptidase_M48"/>
</dbReference>
<evidence type="ECO:0000256" key="1">
    <source>
        <dbReference type="ARBA" id="ARBA00022670"/>
    </source>
</evidence>
<keyword evidence="4 6" id="KW-0862">Zinc</keyword>
<dbReference type="Gene3D" id="3.30.2010.10">
    <property type="entry name" value="Metalloproteases ('zincins'), catalytic domain"/>
    <property type="match status" value="1"/>
</dbReference>
<dbReference type="RefSeq" id="WP_183965370.1">
    <property type="nucleotide sequence ID" value="NZ_BAABEW010000017.1"/>
</dbReference>
<evidence type="ECO:0000313" key="10">
    <source>
        <dbReference type="Proteomes" id="UP000532440"/>
    </source>
</evidence>
<keyword evidence="3 6" id="KW-0378">Hydrolase</keyword>
<protein>
    <submittedName>
        <fullName evidence="9">Putative Zn-dependent protease</fullName>
    </submittedName>
</protein>
<dbReference type="EMBL" id="JACHGB010000002">
    <property type="protein sequence ID" value="MBB5271265.1"/>
    <property type="molecule type" value="Genomic_DNA"/>
</dbReference>
<evidence type="ECO:0000256" key="7">
    <source>
        <dbReference type="SAM" id="SignalP"/>
    </source>
</evidence>
<dbReference type="AlphaFoldDB" id="A0A7W8HFY2"/>
<comment type="similarity">
    <text evidence="6">Belongs to the peptidase M48 family.</text>
</comment>
<sequence length="280" mass="29868">MFDAMRFGWVKAAGLALGLSLGLSACQSVQTTGAGVVGVERQQRMSALVSEAELRQGAVQAYREQITKERQNGTLNADPGMTSRVKAIAARLIPATGAFRPDAPAWAWEVNVIRSDSINAWCMPGGKIAVYSGLIDKLALNDDEIAAVMGHEIAHALREHARERASEQVTAGLLIQGGAMVLGAPGGSVDMAKLAYQVTLGLPNSRLHESEADRIGVELAARSGYDPRAAVTLWQKMARAGGSGGPQWLSTHPAADTRIRDLEVYAARVAPLYQQAKSRR</sequence>
<dbReference type="GO" id="GO:0051603">
    <property type="term" value="P:proteolysis involved in protein catabolic process"/>
    <property type="evidence" value="ECO:0007669"/>
    <property type="project" value="TreeGrafter"/>
</dbReference>
<dbReference type="CDD" id="cd07331">
    <property type="entry name" value="M48C_Oma1_like"/>
    <property type="match status" value="1"/>
</dbReference>
<dbReference type="PANTHER" id="PTHR22726:SF1">
    <property type="entry name" value="METALLOENDOPEPTIDASE OMA1, MITOCHONDRIAL"/>
    <property type="match status" value="1"/>
</dbReference>
<dbReference type="GO" id="GO:0016020">
    <property type="term" value="C:membrane"/>
    <property type="evidence" value="ECO:0007669"/>
    <property type="project" value="TreeGrafter"/>
</dbReference>
<evidence type="ECO:0000313" key="9">
    <source>
        <dbReference type="EMBL" id="MBB5271265.1"/>
    </source>
</evidence>
<evidence type="ECO:0000256" key="4">
    <source>
        <dbReference type="ARBA" id="ARBA00022833"/>
    </source>
</evidence>
<accession>A0A7W8HFY2</accession>
<keyword evidence="5 6" id="KW-0482">Metalloprotease</keyword>
<dbReference type="PROSITE" id="PS51257">
    <property type="entry name" value="PROKAR_LIPOPROTEIN"/>
    <property type="match status" value="1"/>
</dbReference>
<gene>
    <name evidence="9" type="ORF">HNQ70_001269</name>
</gene>
<keyword evidence="2" id="KW-0479">Metal-binding</keyword>
<comment type="cofactor">
    <cofactor evidence="6">
        <name>Zn(2+)</name>
        <dbReference type="ChEBI" id="CHEBI:29105"/>
    </cofactor>
    <text evidence="6">Binds 1 zinc ion per subunit.</text>
</comment>
<keyword evidence="7" id="KW-0732">Signal</keyword>
<dbReference type="PANTHER" id="PTHR22726">
    <property type="entry name" value="METALLOENDOPEPTIDASE OMA1"/>
    <property type="match status" value="1"/>
</dbReference>
<evidence type="ECO:0000256" key="5">
    <source>
        <dbReference type="ARBA" id="ARBA00023049"/>
    </source>
</evidence>
<evidence type="ECO:0000256" key="3">
    <source>
        <dbReference type="ARBA" id="ARBA00022801"/>
    </source>
</evidence>
<evidence type="ECO:0000259" key="8">
    <source>
        <dbReference type="Pfam" id="PF01435"/>
    </source>
</evidence>